<feature type="region of interest" description="Disordered" evidence="1">
    <location>
        <begin position="389"/>
        <end position="542"/>
    </location>
</feature>
<gene>
    <name evidence="2" type="ORF">BMF94_1914</name>
</gene>
<name>A0A2S5BDV0_9BASI</name>
<dbReference type="OrthoDB" id="3270652at2759"/>
<accession>A0A2S5BDV0</accession>
<feature type="region of interest" description="Disordered" evidence="1">
    <location>
        <begin position="313"/>
        <end position="370"/>
    </location>
</feature>
<dbReference type="AlphaFoldDB" id="A0A2S5BDV0"/>
<keyword evidence="3" id="KW-1185">Reference proteome</keyword>
<reference evidence="2 3" key="1">
    <citation type="journal article" date="2018" name="Front. Microbiol.">
        <title>Prospects for Fungal Bioremediation of Acidic Radioactive Waste Sites: Characterization and Genome Sequence of Rhodotorula taiwanensis MD1149.</title>
        <authorList>
            <person name="Tkavc R."/>
            <person name="Matrosova V.Y."/>
            <person name="Grichenko O.E."/>
            <person name="Gostincar C."/>
            <person name="Volpe R.P."/>
            <person name="Klimenkova P."/>
            <person name="Gaidamakova E.K."/>
            <person name="Zhou C.E."/>
            <person name="Stewart B.J."/>
            <person name="Lyman M.G."/>
            <person name="Malfatti S.A."/>
            <person name="Rubinfeld B."/>
            <person name="Courtot M."/>
            <person name="Singh J."/>
            <person name="Dalgard C.L."/>
            <person name="Hamilton T."/>
            <person name="Frey K.G."/>
            <person name="Gunde-Cimerman N."/>
            <person name="Dugan L."/>
            <person name="Daly M.J."/>
        </authorList>
    </citation>
    <scope>NUCLEOTIDE SEQUENCE [LARGE SCALE GENOMIC DNA]</scope>
    <source>
        <strain evidence="2 3">MD1149</strain>
    </source>
</reference>
<feature type="compositionally biased region" description="Basic and acidic residues" evidence="1">
    <location>
        <begin position="1"/>
        <end position="13"/>
    </location>
</feature>
<organism evidence="2 3">
    <name type="scientific">Rhodotorula taiwanensis</name>
    <dbReference type="NCBI Taxonomy" id="741276"/>
    <lineage>
        <taxon>Eukaryota</taxon>
        <taxon>Fungi</taxon>
        <taxon>Dikarya</taxon>
        <taxon>Basidiomycota</taxon>
        <taxon>Pucciniomycotina</taxon>
        <taxon>Microbotryomycetes</taxon>
        <taxon>Sporidiobolales</taxon>
        <taxon>Sporidiobolaceae</taxon>
        <taxon>Rhodotorula</taxon>
    </lineage>
</organism>
<comment type="caution">
    <text evidence="2">The sequence shown here is derived from an EMBL/GenBank/DDBJ whole genome shotgun (WGS) entry which is preliminary data.</text>
</comment>
<proteinExistence type="predicted"/>
<feature type="compositionally biased region" description="Low complexity" evidence="1">
    <location>
        <begin position="322"/>
        <end position="339"/>
    </location>
</feature>
<feature type="compositionally biased region" description="Low complexity" evidence="1">
    <location>
        <begin position="417"/>
        <end position="441"/>
    </location>
</feature>
<protein>
    <submittedName>
        <fullName evidence="2">Uncharacterized protein</fullName>
    </submittedName>
</protein>
<feature type="region of interest" description="Disordered" evidence="1">
    <location>
        <begin position="265"/>
        <end position="289"/>
    </location>
</feature>
<evidence type="ECO:0000313" key="3">
    <source>
        <dbReference type="Proteomes" id="UP000237144"/>
    </source>
</evidence>
<dbReference type="EMBL" id="PJQD01000020">
    <property type="protein sequence ID" value="POY74938.1"/>
    <property type="molecule type" value="Genomic_DNA"/>
</dbReference>
<feature type="compositionally biased region" description="Basic and acidic residues" evidence="1">
    <location>
        <begin position="461"/>
        <end position="500"/>
    </location>
</feature>
<sequence>MDIEALRARALETKKRKRTRPDAAQSGASATPVVVTLDDLEEGEIDDDGPPAPASANVPFTSLSTAYRAGTAAAPSLVSAPGNTTGLPPSLDAATAATATAVKEQSKRVIAELLSYGVPPAYLVSIGVSRQLLAVAFNELGLHLALPALPPSPSALPTPAVAPTSATLGAPHSPLTLTADAKLADLEAQKRQELLARKAALLARNQQSAQSLESELESLFSAGPIGSHHAPDLEDGPEVDPVEAAAAAALAKRKKKQQLKWARKKRKLDAAAEPFDPAGSGDVGGNLFSSLQDGRAQAIHDLRESLDHTEELVDVPPEGPFASTSSGTGTSSLSAASTSRFLEPSSGNAPRRPTATEFEHDPTVRLSTNSLMKGRRGRAFIADEPVRMVIDISDTEDEGDDDDDDRDGQRESSNERTTAATSSMTGTAASTRAPTLASSRRSPPEPNRSRQGSPSNGTDKLAAETARRQQLEEKENAIKRMMERIAEIERRKKDGSKERGTASTSMSRTPSVSNGTAPPPPIPMATVPSSEPAAPAPGAPVAQSAIETVKVLS</sequence>
<feature type="compositionally biased region" description="Acidic residues" evidence="1">
    <location>
        <begin position="393"/>
        <end position="406"/>
    </location>
</feature>
<evidence type="ECO:0000256" key="1">
    <source>
        <dbReference type="SAM" id="MobiDB-lite"/>
    </source>
</evidence>
<feature type="compositionally biased region" description="Polar residues" evidence="1">
    <location>
        <begin position="501"/>
        <end position="516"/>
    </location>
</feature>
<feature type="region of interest" description="Disordered" evidence="1">
    <location>
        <begin position="1"/>
        <end position="34"/>
    </location>
</feature>
<evidence type="ECO:0000313" key="2">
    <source>
        <dbReference type="EMBL" id="POY74938.1"/>
    </source>
</evidence>
<dbReference type="Proteomes" id="UP000237144">
    <property type="component" value="Unassembled WGS sequence"/>
</dbReference>